<feature type="domain" description="Calcineurin-like phosphoesterase" evidence="1">
    <location>
        <begin position="159"/>
        <end position="353"/>
    </location>
</feature>
<dbReference type="Pfam" id="PF00149">
    <property type="entry name" value="Metallophos"/>
    <property type="match status" value="1"/>
</dbReference>
<dbReference type="GO" id="GO:0016787">
    <property type="term" value="F:hydrolase activity"/>
    <property type="evidence" value="ECO:0007669"/>
    <property type="project" value="InterPro"/>
</dbReference>
<reference evidence="2 3" key="1">
    <citation type="journal article" date="2013" name="Genome Announc.">
        <title>Draft Genome Sequence of Arcticibacter svalbardensis Strain MN12-7T, a Member of the Family Sphingobacteriaceae Isolated from an Arctic Soil Sample.</title>
        <authorList>
            <person name="Shivaji S."/>
            <person name="Ara S."/>
            <person name="Prasad S."/>
            <person name="Manasa B.P."/>
            <person name="Begum Z."/>
            <person name="Singh A."/>
            <person name="Kumar Pinnaka A."/>
        </authorList>
    </citation>
    <scope>NUCLEOTIDE SEQUENCE [LARGE SCALE GENOMIC DNA]</scope>
    <source>
        <strain evidence="2 3">MN12-7</strain>
    </source>
</reference>
<dbReference type="EMBL" id="AQPN01000112">
    <property type="protein sequence ID" value="EOR93490.1"/>
    <property type="molecule type" value="Genomic_DNA"/>
</dbReference>
<dbReference type="AlphaFoldDB" id="R9GPL7"/>
<accession>R9GPL7</accession>
<dbReference type="SUPFAM" id="SSF56300">
    <property type="entry name" value="Metallo-dependent phosphatases"/>
    <property type="match status" value="1"/>
</dbReference>
<dbReference type="STRING" id="1150600.ADIARSV_3339"/>
<gene>
    <name evidence="2" type="ORF">ADIARSV_3339</name>
</gene>
<keyword evidence="3" id="KW-1185">Reference proteome</keyword>
<evidence type="ECO:0000313" key="3">
    <source>
        <dbReference type="Proteomes" id="UP000014174"/>
    </source>
</evidence>
<dbReference type="PANTHER" id="PTHR45867">
    <property type="entry name" value="PURPLE ACID PHOSPHATASE"/>
    <property type="match status" value="1"/>
</dbReference>
<dbReference type="Proteomes" id="UP000014174">
    <property type="component" value="Unassembled WGS sequence"/>
</dbReference>
<sequence length="414" mass="46995">MAKENLDHLKRRTFIEHVSKAGLFMFLPFSTTPQNEPKGASESTKGNSFLVEPYLQNMTSDGITIMWINTNSSVNWVEIVQPGKSNQTIYQEKNGLRAANNRITKVRIDGLLQGTTYQYYVVSKEIEVFDPYKIIYGETIRKGPFTFKTLSKETDEVSFVVLNDLHDHPENITELMGKLSKKGDYDFVVFNGDAFNWVDGEDQIVKDLLAPSNTVFSTNYPFLMVQGNHEPRGKFARQMFDYFDYPSDSCYYAFSQGPVRFIIMDSGEDKADDHIEYSGLVSFDKYREKQARWLEKEIQSKEFKDATFRVVFIHIPVFHSGDGHGTLHCRELFNPLFNKGKIDLSISGHTHRYGTFDADPKTHNYPIVIGGGPGFAGKGGGTRTIIKVKATEKTLALQMLIDDGTVVGEYNLKK</sequence>
<dbReference type="PANTHER" id="PTHR45867:SF3">
    <property type="entry name" value="ACID PHOSPHATASE TYPE 7"/>
    <property type="match status" value="1"/>
</dbReference>
<dbReference type="eggNOG" id="COG1409">
    <property type="taxonomic scope" value="Bacteria"/>
</dbReference>
<proteinExistence type="predicted"/>
<evidence type="ECO:0000313" key="2">
    <source>
        <dbReference type="EMBL" id="EOR93490.1"/>
    </source>
</evidence>
<name>R9GPL7_9SPHI</name>
<dbReference type="Gene3D" id="3.60.21.10">
    <property type="match status" value="1"/>
</dbReference>
<dbReference type="RefSeq" id="WP_016196568.1">
    <property type="nucleotide sequence ID" value="NZ_AQPN01000112.1"/>
</dbReference>
<evidence type="ECO:0000259" key="1">
    <source>
        <dbReference type="Pfam" id="PF00149"/>
    </source>
</evidence>
<comment type="caution">
    <text evidence="2">The sequence shown here is derived from an EMBL/GenBank/DDBJ whole genome shotgun (WGS) entry which is preliminary data.</text>
</comment>
<protein>
    <submittedName>
        <fullName evidence="2">Putative purple acid phosphatase</fullName>
    </submittedName>
</protein>
<dbReference type="InterPro" id="IPR004843">
    <property type="entry name" value="Calcineurin-like_PHP"/>
</dbReference>
<organism evidence="2 3">
    <name type="scientific">Arcticibacter svalbardensis MN12-7</name>
    <dbReference type="NCBI Taxonomy" id="1150600"/>
    <lineage>
        <taxon>Bacteria</taxon>
        <taxon>Pseudomonadati</taxon>
        <taxon>Bacteroidota</taxon>
        <taxon>Sphingobacteriia</taxon>
        <taxon>Sphingobacteriales</taxon>
        <taxon>Sphingobacteriaceae</taxon>
        <taxon>Arcticibacter</taxon>
    </lineage>
</organism>
<dbReference type="InterPro" id="IPR029052">
    <property type="entry name" value="Metallo-depent_PP-like"/>
</dbReference>